<dbReference type="Gene3D" id="2.60.40.1260">
    <property type="entry name" value="Lamin Tail domain"/>
    <property type="match status" value="1"/>
</dbReference>
<feature type="domain" description="LTD" evidence="2">
    <location>
        <begin position="27"/>
        <end position="130"/>
    </location>
</feature>
<evidence type="ECO:0000313" key="3">
    <source>
        <dbReference type="EMBL" id="GHI63527.1"/>
    </source>
</evidence>
<proteinExistence type="predicted"/>
<sequence length="473" mass="48450">MTDSPPRRKHRSLLRFLVAGPLLTAGVLTAVAAHAAPADDIRVNEVVTTGDVDDSIELYNKGTATVDLSGWILKDDDNGHSYKVAAGTTLGPGAYRAFDVHAAFGLGSDDDARLYLADGKTLVDSFSWTTHSAPSWSRCPDGTGAFRQAAVTLGASNSCGSGGGGGTSPVAWPGGTTVSTADASGVFGQDLSGLYQEGAVMWGAQNSGKLWRLVRDGSGGWKPDTANGWGSGKKVRYTDGSGTPDDEGVTLTGAGSAAGVYVASERNGDASGTSRLSVLRYDVSGSGTSLTAAREWNLTADLPSTGSNLGLEGVTWVPDAYLTSAGFKDASTGAAYTPGSYGAHTGGVFFVGVEGTGMIYGYVLADSGAFTRVASFAGGMSGVMEVQWEPQAARLWAVCDDTCGGRHSTLRVDASGGFAVTAVHDRPAGMPDYNNEGFSPAGADECVAGSKPVYWADDTADGGHALRRGTVTC</sequence>
<dbReference type="InterPro" id="IPR036415">
    <property type="entry name" value="Lamin_tail_dom_sf"/>
</dbReference>
<keyword evidence="4" id="KW-1185">Reference proteome</keyword>
<accession>A0ABQ3S6F3</accession>
<dbReference type="Pfam" id="PF00932">
    <property type="entry name" value="LTD"/>
    <property type="match status" value="1"/>
</dbReference>
<gene>
    <name evidence="3" type="ORF">Saso_51770</name>
</gene>
<protein>
    <recommendedName>
        <fullName evidence="2">LTD domain-containing protein</fullName>
    </recommendedName>
</protein>
<dbReference type="PROSITE" id="PS51841">
    <property type="entry name" value="LTD"/>
    <property type="match status" value="1"/>
</dbReference>
<name>A0ABQ3S6F3_9ACTN</name>
<dbReference type="Proteomes" id="UP000649259">
    <property type="component" value="Unassembled WGS sequence"/>
</dbReference>
<evidence type="ECO:0000259" key="2">
    <source>
        <dbReference type="PROSITE" id="PS51841"/>
    </source>
</evidence>
<dbReference type="SUPFAM" id="SSF74853">
    <property type="entry name" value="Lamin A/C globular tail domain"/>
    <property type="match status" value="1"/>
</dbReference>
<dbReference type="GeneID" id="91473004"/>
<dbReference type="InterPro" id="IPR001322">
    <property type="entry name" value="Lamin_tail_dom"/>
</dbReference>
<organism evidence="3 4">
    <name type="scientific">Streptomyces asoensis</name>
    <dbReference type="NCBI Taxonomy" id="249586"/>
    <lineage>
        <taxon>Bacteria</taxon>
        <taxon>Bacillati</taxon>
        <taxon>Actinomycetota</taxon>
        <taxon>Actinomycetes</taxon>
        <taxon>Kitasatosporales</taxon>
        <taxon>Streptomycetaceae</taxon>
        <taxon>Streptomyces</taxon>
    </lineage>
</organism>
<keyword evidence="1" id="KW-0732">Signal</keyword>
<comment type="caution">
    <text evidence="3">The sequence shown here is derived from an EMBL/GenBank/DDBJ whole genome shotgun (WGS) entry which is preliminary data.</text>
</comment>
<evidence type="ECO:0000313" key="4">
    <source>
        <dbReference type="Proteomes" id="UP000649259"/>
    </source>
</evidence>
<evidence type="ECO:0000256" key="1">
    <source>
        <dbReference type="SAM" id="SignalP"/>
    </source>
</evidence>
<feature type="signal peptide" evidence="1">
    <location>
        <begin position="1"/>
        <end position="35"/>
    </location>
</feature>
<reference evidence="4" key="1">
    <citation type="submission" date="2023-07" db="EMBL/GenBank/DDBJ databases">
        <title>Whole genome shotgun sequence of Streptomyces cacaoi subsp. asoensis NBRC 13813.</title>
        <authorList>
            <person name="Komaki H."/>
            <person name="Tamura T."/>
        </authorList>
    </citation>
    <scope>NUCLEOTIDE SEQUENCE [LARGE SCALE GENOMIC DNA]</scope>
    <source>
        <strain evidence="4">NBRC 13813</strain>
    </source>
</reference>
<dbReference type="EMBL" id="BNEB01000005">
    <property type="protein sequence ID" value="GHI63527.1"/>
    <property type="molecule type" value="Genomic_DNA"/>
</dbReference>
<feature type="chain" id="PRO_5046928452" description="LTD domain-containing protein" evidence="1">
    <location>
        <begin position="36"/>
        <end position="473"/>
    </location>
</feature>
<dbReference type="RefSeq" id="WP_189924977.1">
    <property type="nucleotide sequence ID" value="NZ_BMSI01000010.1"/>
</dbReference>